<reference evidence="2 3" key="1">
    <citation type="journal article" date="2016" name="Genome Biol. Evol.">
        <title>Divergent and convergent evolution of fungal pathogenicity.</title>
        <authorList>
            <person name="Shang Y."/>
            <person name="Xiao G."/>
            <person name="Zheng P."/>
            <person name="Cen K."/>
            <person name="Zhan S."/>
            <person name="Wang C."/>
        </authorList>
    </citation>
    <scope>NUCLEOTIDE SEQUENCE [LARGE SCALE GENOMIC DNA]</scope>
    <source>
        <strain evidence="2 3">RCEF 264</strain>
    </source>
</reference>
<name>A0A167X1S6_9HYPO</name>
<feature type="compositionally biased region" description="Low complexity" evidence="1">
    <location>
        <begin position="21"/>
        <end position="44"/>
    </location>
</feature>
<sequence>MASQAVTQRPPLALRTPPRQTTAAAASGPFATTTPKTTTTPTRAADTDSPGNWQHPRLDEITRRRAASVFGESNLKTVVYNGLAWGFVFLARTATGMPFKQVTKLAHDVVPAQYIDFVSLTLQAVFAFNIVCALLPLFRQTDNLTDVPLTPGQRKLLGLPAVKAPATPDAVYSTPPRYTRTPSLSGSVTSLGTAANNKPSANGKNSGGKGGPFASSPISTSPLFFKAKNGSNGGGGGSSAVSPFSPGSALQSARRASFGSPKALASGGGGIGLGGTFSFPESALSGVPGTSSPSSGKRLSMGLNNKWLYEKGRRSSSGARVF</sequence>
<feature type="region of interest" description="Disordered" evidence="1">
    <location>
        <begin position="168"/>
        <end position="248"/>
    </location>
</feature>
<dbReference type="Proteomes" id="UP000076874">
    <property type="component" value="Unassembled WGS sequence"/>
</dbReference>
<evidence type="ECO:0000256" key="1">
    <source>
        <dbReference type="SAM" id="MobiDB-lite"/>
    </source>
</evidence>
<dbReference type="GO" id="GO:0030474">
    <property type="term" value="P:spindle pole body duplication"/>
    <property type="evidence" value="ECO:0007669"/>
    <property type="project" value="TreeGrafter"/>
</dbReference>
<organism evidence="2 3">
    <name type="scientific">Niveomyces insectorum RCEF 264</name>
    <dbReference type="NCBI Taxonomy" id="1081102"/>
    <lineage>
        <taxon>Eukaryota</taxon>
        <taxon>Fungi</taxon>
        <taxon>Dikarya</taxon>
        <taxon>Ascomycota</taxon>
        <taxon>Pezizomycotina</taxon>
        <taxon>Sordariomycetes</taxon>
        <taxon>Hypocreomycetidae</taxon>
        <taxon>Hypocreales</taxon>
        <taxon>Cordycipitaceae</taxon>
        <taxon>Niveomyces</taxon>
    </lineage>
</organism>
<feature type="compositionally biased region" description="Polar residues" evidence="1">
    <location>
        <begin position="180"/>
        <end position="193"/>
    </location>
</feature>
<evidence type="ECO:0000313" key="3">
    <source>
        <dbReference type="Proteomes" id="UP000076874"/>
    </source>
</evidence>
<dbReference type="PANTHER" id="PTHR28003:SF1">
    <property type="entry name" value="NUCLEOPORIN POM34"/>
    <property type="match status" value="1"/>
</dbReference>
<evidence type="ECO:0000313" key="2">
    <source>
        <dbReference type="EMBL" id="OAA64428.1"/>
    </source>
</evidence>
<gene>
    <name evidence="2" type="ORF">SPI_03075</name>
</gene>
<feature type="compositionally biased region" description="Low complexity" evidence="1">
    <location>
        <begin position="239"/>
        <end position="248"/>
    </location>
</feature>
<protein>
    <submittedName>
        <fullName evidence="2">Nuclear pore complex protein</fullName>
    </submittedName>
</protein>
<keyword evidence="3" id="KW-1185">Reference proteome</keyword>
<dbReference type="AlphaFoldDB" id="A0A167X1S6"/>
<dbReference type="EMBL" id="AZHD01000004">
    <property type="protein sequence ID" value="OAA64428.1"/>
    <property type="molecule type" value="Genomic_DNA"/>
</dbReference>
<dbReference type="STRING" id="1081102.A0A167X1S6"/>
<dbReference type="OrthoDB" id="429932at2759"/>
<feature type="region of interest" description="Disordered" evidence="1">
    <location>
        <begin position="1"/>
        <end position="56"/>
    </location>
</feature>
<dbReference type="GO" id="GO:0006606">
    <property type="term" value="P:protein import into nucleus"/>
    <property type="evidence" value="ECO:0007669"/>
    <property type="project" value="TreeGrafter"/>
</dbReference>
<proteinExistence type="predicted"/>
<dbReference type="GO" id="GO:0005640">
    <property type="term" value="C:nuclear outer membrane"/>
    <property type="evidence" value="ECO:0007669"/>
    <property type="project" value="TreeGrafter"/>
</dbReference>
<dbReference type="Pfam" id="PF08058">
    <property type="entry name" value="NPCC"/>
    <property type="match status" value="1"/>
</dbReference>
<feature type="compositionally biased region" description="Low complexity" evidence="1">
    <location>
        <begin position="194"/>
        <end position="204"/>
    </location>
</feature>
<comment type="caution">
    <text evidence="2">The sequence shown here is derived from an EMBL/GenBank/DDBJ whole genome shotgun (WGS) entry which is preliminary data.</text>
</comment>
<dbReference type="PANTHER" id="PTHR28003">
    <property type="entry name" value="NUCLEOPORIN POM34"/>
    <property type="match status" value="1"/>
</dbReference>
<dbReference type="InterPro" id="IPR012578">
    <property type="entry name" value="Nucl_pore_cmplx"/>
</dbReference>
<dbReference type="GO" id="GO:0070762">
    <property type="term" value="C:nuclear pore transmembrane ring"/>
    <property type="evidence" value="ECO:0007669"/>
    <property type="project" value="TreeGrafter"/>
</dbReference>
<accession>A0A167X1S6</accession>